<organism evidence="1 2">
    <name type="scientific">Alteromonas ponticola</name>
    <dbReference type="NCBI Taxonomy" id="2720613"/>
    <lineage>
        <taxon>Bacteria</taxon>
        <taxon>Pseudomonadati</taxon>
        <taxon>Pseudomonadota</taxon>
        <taxon>Gammaproteobacteria</taxon>
        <taxon>Alteromonadales</taxon>
        <taxon>Alteromonadaceae</taxon>
        <taxon>Alteromonas/Salinimonas group</taxon>
        <taxon>Alteromonas</taxon>
    </lineage>
</organism>
<dbReference type="RefSeq" id="WP_169210229.1">
    <property type="nucleotide sequence ID" value="NZ_JAATNW010000003.1"/>
</dbReference>
<evidence type="ECO:0008006" key="3">
    <source>
        <dbReference type="Google" id="ProtNLM"/>
    </source>
</evidence>
<dbReference type="InterPro" id="IPR036278">
    <property type="entry name" value="Sialidase_sf"/>
</dbReference>
<dbReference type="Gene3D" id="2.120.10.10">
    <property type="match status" value="1"/>
</dbReference>
<dbReference type="Proteomes" id="UP000709336">
    <property type="component" value="Unassembled WGS sequence"/>
</dbReference>
<accession>A0ABX1R223</accession>
<proteinExistence type="predicted"/>
<sequence>MTQKSSKFIQINRISSAYNHSAFTDLVKVNDKLVCCYRQATNHISGDGRIEVTVTDLELKVLTRQIISFPDSDLRDPKLSIDDNGRIYLLAYARINATEQSCSSTRWVSWFSDNGLTWSSPHFFGTSGWWLWRIRWYQGQAYGFAYNRLQNRIDLYSGHPRKAMYLHKSHALSLRDHKLGYPNESDLLFDEDGSMWALVRRDADSFSAQLGCAKAPYRQWQWQDLDTYIGGPVLHALSADSALVAGRIWQNNRPQTAIWHLTLKDAKLTHLLTLPSAADNSYPGIVLYGDTCYLSYYSGHIDRSTRVYVAKIENLQCYLDKIKQ</sequence>
<evidence type="ECO:0000313" key="1">
    <source>
        <dbReference type="EMBL" id="NMH59671.1"/>
    </source>
</evidence>
<comment type="caution">
    <text evidence="1">The sequence shown here is derived from an EMBL/GenBank/DDBJ whole genome shotgun (WGS) entry which is preliminary data.</text>
</comment>
<dbReference type="EMBL" id="JAATNW010000003">
    <property type="protein sequence ID" value="NMH59671.1"/>
    <property type="molecule type" value="Genomic_DNA"/>
</dbReference>
<reference evidence="1 2" key="1">
    <citation type="submission" date="2020-03" db="EMBL/GenBank/DDBJ databases">
        <title>Alteromonas ponticola sp. nov., isolated from seawater.</title>
        <authorList>
            <person name="Yoon J.-H."/>
            <person name="Kim Y.-O."/>
        </authorList>
    </citation>
    <scope>NUCLEOTIDE SEQUENCE [LARGE SCALE GENOMIC DNA]</scope>
    <source>
        <strain evidence="1 2">MYP5</strain>
    </source>
</reference>
<evidence type="ECO:0000313" key="2">
    <source>
        <dbReference type="Proteomes" id="UP000709336"/>
    </source>
</evidence>
<gene>
    <name evidence="1" type="ORF">HCJ96_06555</name>
</gene>
<dbReference type="SUPFAM" id="SSF50939">
    <property type="entry name" value="Sialidases"/>
    <property type="match status" value="1"/>
</dbReference>
<protein>
    <recommendedName>
        <fullName evidence="3">Exo-alpha-sialidase</fullName>
    </recommendedName>
</protein>
<keyword evidence="2" id="KW-1185">Reference proteome</keyword>
<name>A0ABX1R223_9ALTE</name>